<keyword evidence="1" id="KW-0472">Membrane</keyword>
<feature type="transmembrane region" description="Helical" evidence="1">
    <location>
        <begin position="97"/>
        <end position="121"/>
    </location>
</feature>
<feature type="transmembrane region" description="Helical" evidence="1">
    <location>
        <begin position="338"/>
        <end position="358"/>
    </location>
</feature>
<dbReference type="Pfam" id="PF01757">
    <property type="entry name" value="Acyl_transf_3"/>
    <property type="match status" value="1"/>
</dbReference>
<organism evidence="3 4">
    <name type="scientific">Kutzneria viridogrisea</name>
    <dbReference type="NCBI Taxonomy" id="47990"/>
    <lineage>
        <taxon>Bacteria</taxon>
        <taxon>Bacillati</taxon>
        <taxon>Actinomycetota</taxon>
        <taxon>Actinomycetes</taxon>
        <taxon>Pseudonocardiales</taxon>
        <taxon>Pseudonocardiaceae</taxon>
        <taxon>Kutzneria</taxon>
    </lineage>
</organism>
<gene>
    <name evidence="3" type="ORF">BC739_008119</name>
</gene>
<comment type="caution">
    <text evidence="3">The sequence shown here is derived from an EMBL/GenBank/DDBJ whole genome shotgun (WGS) entry which is preliminary data.</text>
</comment>
<dbReference type="RefSeq" id="WP_182840113.1">
    <property type="nucleotide sequence ID" value="NZ_BAAABQ010000018.1"/>
</dbReference>
<accession>A0ABR6BVE8</accession>
<feature type="transmembrane region" description="Helical" evidence="1">
    <location>
        <begin position="141"/>
        <end position="160"/>
    </location>
</feature>
<dbReference type="InterPro" id="IPR002656">
    <property type="entry name" value="Acyl_transf_3_dom"/>
</dbReference>
<dbReference type="EMBL" id="JACJID010000007">
    <property type="protein sequence ID" value="MBA8930872.1"/>
    <property type="molecule type" value="Genomic_DNA"/>
</dbReference>
<evidence type="ECO:0000256" key="1">
    <source>
        <dbReference type="SAM" id="Phobius"/>
    </source>
</evidence>
<feature type="transmembrane region" description="Helical" evidence="1">
    <location>
        <begin position="58"/>
        <end position="76"/>
    </location>
</feature>
<feature type="transmembrane region" description="Helical" evidence="1">
    <location>
        <begin position="241"/>
        <end position="258"/>
    </location>
</feature>
<feature type="transmembrane region" description="Helical" evidence="1">
    <location>
        <begin position="172"/>
        <end position="192"/>
    </location>
</feature>
<feature type="transmembrane region" description="Helical" evidence="1">
    <location>
        <begin position="20"/>
        <end position="38"/>
    </location>
</feature>
<feature type="domain" description="Acyltransferase 3" evidence="2">
    <location>
        <begin position="16"/>
        <end position="349"/>
    </location>
</feature>
<keyword evidence="1" id="KW-0812">Transmembrane</keyword>
<dbReference type="InterPro" id="IPR050879">
    <property type="entry name" value="Acyltransferase_3"/>
</dbReference>
<keyword evidence="1" id="KW-1133">Transmembrane helix</keyword>
<evidence type="ECO:0000313" key="3">
    <source>
        <dbReference type="EMBL" id="MBA8930872.1"/>
    </source>
</evidence>
<protein>
    <submittedName>
        <fullName evidence="3">Peptidoglycan/LPS O-acetylase OafA/YrhL</fullName>
    </submittedName>
</protein>
<proteinExistence type="predicted"/>
<name>A0ABR6BVE8_9PSEU</name>
<sequence>MSTTAPEVGARSRLPSLTGMRFFAAAVVFVYHVSRQYVFRDQAVNNGFLDVMGRTGGIGVSFFFVLSGFVLTWSARRDEPPRLFWRRRACKIYPNHVVMWAVTIVLMLSTGGVVTVAAAIPNLLLVQSWSPNSDIFFSVNQLAWSLSCEVFFYFLFPFLLRGLLRLDARRLWPCAIALMAAIWCVPFLANLLPQQPAWPEPGNDSVAVWSLWATYIFPPTRLLEFLLGMLLALIVRNGRWIGLRLGPAAGLALLGYLLGMVVPYVWSLVAATVIPLALLVPAAAVADLRGQRSPLRNRVMTYLGEVSFALYLVGGQVTGYLLLAFGKGPVWSVPGGTAFIVVCLLAAVLAAGLLHRYVEQPFMTRFARPRPRPVREIAEESTSR</sequence>
<keyword evidence="4" id="KW-1185">Reference proteome</keyword>
<feature type="transmembrane region" description="Helical" evidence="1">
    <location>
        <begin position="306"/>
        <end position="326"/>
    </location>
</feature>
<reference evidence="3 4" key="1">
    <citation type="submission" date="2020-08" db="EMBL/GenBank/DDBJ databases">
        <title>Genomic Encyclopedia of Archaeal and Bacterial Type Strains, Phase II (KMG-II): from individual species to whole genera.</title>
        <authorList>
            <person name="Goeker M."/>
        </authorList>
    </citation>
    <scope>NUCLEOTIDE SEQUENCE [LARGE SCALE GENOMIC DNA]</scope>
    <source>
        <strain evidence="3 4">DSM 43850</strain>
    </source>
</reference>
<feature type="transmembrane region" description="Helical" evidence="1">
    <location>
        <begin position="212"/>
        <end position="234"/>
    </location>
</feature>
<evidence type="ECO:0000313" key="4">
    <source>
        <dbReference type="Proteomes" id="UP000517916"/>
    </source>
</evidence>
<dbReference type="PANTHER" id="PTHR23028">
    <property type="entry name" value="ACETYLTRANSFERASE"/>
    <property type="match status" value="1"/>
</dbReference>
<dbReference type="PANTHER" id="PTHR23028:SF53">
    <property type="entry name" value="ACYL_TRANSF_3 DOMAIN-CONTAINING PROTEIN"/>
    <property type="match status" value="1"/>
</dbReference>
<feature type="transmembrane region" description="Helical" evidence="1">
    <location>
        <begin position="264"/>
        <end position="285"/>
    </location>
</feature>
<dbReference type="Proteomes" id="UP000517916">
    <property type="component" value="Unassembled WGS sequence"/>
</dbReference>
<evidence type="ECO:0000259" key="2">
    <source>
        <dbReference type="Pfam" id="PF01757"/>
    </source>
</evidence>